<dbReference type="eggNOG" id="KOG0654">
    <property type="taxonomic scope" value="Eukaryota"/>
</dbReference>
<dbReference type="AlphaFoldDB" id="B7FTC9"/>
<keyword evidence="4" id="KW-0963">Cytoplasm</keyword>
<dbReference type="CDD" id="cd00043">
    <property type="entry name" value="CYCLIN_SF"/>
    <property type="match status" value="1"/>
</dbReference>
<dbReference type="GeneID" id="7197037"/>
<proteinExistence type="inferred from homology"/>
<sequence length="491" mass="54980">MSFLSNVSDDTLRNIFSFFLAEKLPMPDGTEAPNETRTVDSGSVLACMLVCKRWKNIVYSKDLWGLLTTVSTSSLKHQLFLEDRNHGGLTLVGLVKQKILQASHGKYTYIAFHLGSQRNIELHIDSVSHEETVVQLLKECFVGRFIQGDSHEFSSLKGEELLVPVGFVSENFFFPGASSASIKKRFAWWYWVDKEGKSKRLSESLQIDTDRCFALMNQMSPLNFSAASEDSCIERVKHLLRLEDKLGIPALHHRVRYRASVVDWIVEVASVFNLADKIIFLSMAYFDRSSNLFQVSDMQYHAGCCLYMAAKISAAKLTEQDIAMSSDCPNAKAGVYSAAAQELLLPMYRFDLALPTIYDFVTEYCHASGVIPGTKLYWMALYLSEHALQSAIQCRPSQIAVAVLVLARYALGFSEVWPGALENVSPYELSDLNGCIIDLSVYCEEFSDSGNVEELAAISYKYLSSQRGMVRHVQIPSPISFSELIAPNECS</sequence>
<dbReference type="InParanoid" id="B7FTC9"/>
<evidence type="ECO:0000256" key="4">
    <source>
        <dbReference type="ARBA" id="ARBA00022490"/>
    </source>
</evidence>
<dbReference type="SMART" id="SM01332">
    <property type="entry name" value="Cyclin_C"/>
    <property type="match status" value="1"/>
</dbReference>
<feature type="domain" description="Cyclin-like" evidence="8">
    <location>
        <begin position="359"/>
        <end position="441"/>
    </location>
</feature>
<dbReference type="Pfam" id="PF02984">
    <property type="entry name" value="Cyclin_C"/>
    <property type="match status" value="1"/>
</dbReference>
<dbReference type="PANTHER" id="PTHR10177">
    <property type="entry name" value="CYCLINS"/>
    <property type="match status" value="1"/>
</dbReference>
<accession>B7FTC9</accession>
<dbReference type="EMBL" id="CM000606">
    <property type="protein sequence ID" value="EEC50946.1"/>
    <property type="molecule type" value="Genomic_DNA"/>
</dbReference>
<dbReference type="Pfam" id="PF00134">
    <property type="entry name" value="Cyclin_N"/>
    <property type="match status" value="1"/>
</dbReference>
<dbReference type="STRING" id="556484.B7FTC9"/>
<evidence type="ECO:0000259" key="9">
    <source>
        <dbReference type="SMART" id="SM01332"/>
    </source>
</evidence>
<evidence type="ECO:0000256" key="5">
    <source>
        <dbReference type="ARBA" id="ARBA00023127"/>
    </source>
</evidence>
<evidence type="ECO:0000256" key="2">
    <source>
        <dbReference type="ARBA" id="ARBA00004556"/>
    </source>
</evidence>
<dbReference type="SUPFAM" id="SSF81383">
    <property type="entry name" value="F-box domain"/>
    <property type="match status" value="1"/>
</dbReference>
<dbReference type="InterPro" id="IPR039361">
    <property type="entry name" value="Cyclin"/>
</dbReference>
<feature type="domain" description="Cyclin-like" evidence="8">
    <location>
        <begin position="263"/>
        <end position="353"/>
    </location>
</feature>
<dbReference type="KEGG" id="pti:PHATRDRAFT_43757"/>
<name>B7FTC9_PHATC</name>
<dbReference type="CDD" id="cd20537">
    <property type="entry name" value="CYCLIN_CCNO-like_rpt2"/>
    <property type="match status" value="1"/>
</dbReference>
<evidence type="ECO:0000256" key="6">
    <source>
        <dbReference type="ARBA" id="ARBA00023212"/>
    </source>
</evidence>
<dbReference type="InterPro" id="IPR006671">
    <property type="entry name" value="Cyclin_N"/>
</dbReference>
<reference evidence="11" key="2">
    <citation type="submission" date="2008-08" db="EMBL/GenBank/DDBJ databases">
        <authorList>
            <consortium name="Diatom Consortium"/>
            <person name="Grigoriev I."/>
            <person name="Grimwood J."/>
            <person name="Kuo A."/>
            <person name="Otillar R.P."/>
            <person name="Salamov A."/>
            <person name="Detter J.C."/>
            <person name="Lindquist E."/>
            <person name="Shapiro H."/>
            <person name="Lucas S."/>
            <person name="Glavina del Rio T."/>
            <person name="Pitluck S."/>
            <person name="Rokhsar D."/>
            <person name="Bowler C."/>
        </authorList>
    </citation>
    <scope>GENOME REANNOTATION</scope>
    <source>
        <strain evidence="11">CCAP 1055/1</strain>
    </source>
</reference>
<evidence type="ECO:0000313" key="10">
    <source>
        <dbReference type="EMBL" id="EEC50946.1"/>
    </source>
</evidence>
<keyword evidence="6" id="KW-0206">Cytoskeleton</keyword>
<reference evidence="10 11" key="1">
    <citation type="journal article" date="2008" name="Nature">
        <title>The Phaeodactylum genome reveals the evolutionary history of diatom genomes.</title>
        <authorList>
            <person name="Bowler C."/>
            <person name="Allen A.E."/>
            <person name="Badger J.H."/>
            <person name="Grimwood J."/>
            <person name="Jabbari K."/>
            <person name="Kuo A."/>
            <person name="Maheswari U."/>
            <person name="Martens C."/>
            <person name="Maumus F."/>
            <person name="Otillar R.P."/>
            <person name="Rayko E."/>
            <person name="Salamov A."/>
            <person name="Vandepoele K."/>
            <person name="Beszteri B."/>
            <person name="Gruber A."/>
            <person name="Heijde M."/>
            <person name="Katinka M."/>
            <person name="Mock T."/>
            <person name="Valentin K."/>
            <person name="Verret F."/>
            <person name="Berges J.A."/>
            <person name="Brownlee C."/>
            <person name="Cadoret J.P."/>
            <person name="Chiovitti A."/>
            <person name="Choi C.J."/>
            <person name="Coesel S."/>
            <person name="De Martino A."/>
            <person name="Detter J.C."/>
            <person name="Durkin C."/>
            <person name="Falciatore A."/>
            <person name="Fournet J."/>
            <person name="Haruta M."/>
            <person name="Huysman M.J."/>
            <person name="Jenkins B.D."/>
            <person name="Jiroutova K."/>
            <person name="Jorgensen R.E."/>
            <person name="Joubert Y."/>
            <person name="Kaplan A."/>
            <person name="Kroger N."/>
            <person name="Kroth P.G."/>
            <person name="La Roche J."/>
            <person name="Lindquist E."/>
            <person name="Lommer M."/>
            <person name="Martin-Jezequel V."/>
            <person name="Lopez P.J."/>
            <person name="Lucas S."/>
            <person name="Mangogna M."/>
            <person name="McGinnis K."/>
            <person name="Medlin L.K."/>
            <person name="Montsant A."/>
            <person name="Oudot-Le Secq M.P."/>
            <person name="Napoli C."/>
            <person name="Obornik M."/>
            <person name="Parker M.S."/>
            <person name="Petit J.L."/>
            <person name="Porcel B.M."/>
            <person name="Poulsen N."/>
            <person name="Robison M."/>
            <person name="Rychlewski L."/>
            <person name="Rynearson T.A."/>
            <person name="Schmutz J."/>
            <person name="Shapiro H."/>
            <person name="Siaut M."/>
            <person name="Stanley M."/>
            <person name="Sussman M.R."/>
            <person name="Taylor A.R."/>
            <person name="Vardi A."/>
            <person name="von Dassow P."/>
            <person name="Vyverman W."/>
            <person name="Willis A."/>
            <person name="Wyrwicz L.S."/>
            <person name="Rokhsar D.S."/>
            <person name="Weissenbach J."/>
            <person name="Armbrust E.V."/>
            <person name="Green B.R."/>
            <person name="Van de Peer Y."/>
            <person name="Grigoriev I.V."/>
        </authorList>
    </citation>
    <scope>NUCLEOTIDE SEQUENCE [LARGE SCALE GENOMIC DNA]</scope>
    <source>
        <strain evidence="10 11">CCAP 1055/1</strain>
    </source>
</reference>
<feature type="domain" description="Cyclin C-terminal" evidence="9">
    <location>
        <begin position="355"/>
        <end position="476"/>
    </location>
</feature>
<dbReference type="Pfam" id="PF00646">
    <property type="entry name" value="F-box"/>
    <property type="match status" value="1"/>
</dbReference>
<dbReference type="InterPro" id="IPR036047">
    <property type="entry name" value="F-box-like_dom_sf"/>
</dbReference>
<protein>
    <recommendedName>
        <fullName evidence="3">Cyclin-F</fullName>
    </recommendedName>
</protein>
<dbReference type="SUPFAM" id="SSF47954">
    <property type="entry name" value="Cyclin-like"/>
    <property type="match status" value="2"/>
</dbReference>
<organism evidence="10 11">
    <name type="scientific">Phaeodactylum tricornutum (strain CCAP 1055/1)</name>
    <dbReference type="NCBI Taxonomy" id="556484"/>
    <lineage>
        <taxon>Eukaryota</taxon>
        <taxon>Sar</taxon>
        <taxon>Stramenopiles</taxon>
        <taxon>Ochrophyta</taxon>
        <taxon>Bacillariophyta</taxon>
        <taxon>Bacillariophyceae</taxon>
        <taxon>Bacillariophycidae</taxon>
        <taxon>Naviculales</taxon>
        <taxon>Phaeodactylaceae</taxon>
        <taxon>Phaeodactylum</taxon>
    </lineage>
</organism>
<evidence type="ECO:0000256" key="3">
    <source>
        <dbReference type="ARBA" id="ARBA00019493"/>
    </source>
</evidence>
<keyword evidence="5 7" id="KW-0195">Cyclin</keyword>
<comment type="subcellular location">
    <subcellularLocation>
        <location evidence="1">Cytoplasm</location>
        <location evidence="1">Cytoskeleton</location>
        <location evidence="1">Microtubule organizing center</location>
        <location evidence="1">Centrosome</location>
        <location evidence="1">Centriole</location>
    </subcellularLocation>
    <subcellularLocation>
        <location evidence="2">Cytoplasm</location>
        <location evidence="2">Perinuclear region</location>
    </subcellularLocation>
</comment>
<evidence type="ECO:0000259" key="8">
    <source>
        <dbReference type="SMART" id="SM00385"/>
    </source>
</evidence>
<evidence type="ECO:0000313" key="11">
    <source>
        <dbReference type="Proteomes" id="UP000000759"/>
    </source>
</evidence>
<dbReference type="Gene3D" id="1.10.472.10">
    <property type="entry name" value="Cyclin-like"/>
    <property type="match status" value="2"/>
</dbReference>
<dbReference type="InterPro" id="IPR004367">
    <property type="entry name" value="Cyclin_C-dom"/>
</dbReference>
<gene>
    <name evidence="10" type="ORF">PHATRDRAFT_43757</name>
</gene>
<evidence type="ECO:0000256" key="1">
    <source>
        <dbReference type="ARBA" id="ARBA00004114"/>
    </source>
</evidence>
<comment type="similarity">
    <text evidence="7">Belongs to the cyclin family.</text>
</comment>
<dbReference type="InterPro" id="IPR036915">
    <property type="entry name" value="Cyclin-like_sf"/>
</dbReference>
<dbReference type="Gene3D" id="1.20.1280.50">
    <property type="match status" value="1"/>
</dbReference>
<dbReference type="Proteomes" id="UP000000759">
    <property type="component" value="Chromosome 2"/>
</dbReference>
<dbReference type="SMART" id="SM00385">
    <property type="entry name" value="CYCLIN"/>
    <property type="match status" value="2"/>
</dbReference>
<dbReference type="PaxDb" id="2850-Phatr43757"/>
<keyword evidence="11" id="KW-1185">Reference proteome</keyword>
<dbReference type="InterPro" id="IPR001810">
    <property type="entry name" value="F-box_dom"/>
</dbReference>
<dbReference type="HOGENOM" id="CLU_556070_0_0_1"/>
<dbReference type="InterPro" id="IPR013763">
    <property type="entry name" value="Cyclin-like_dom"/>
</dbReference>
<dbReference type="GO" id="GO:0048471">
    <property type="term" value="C:perinuclear region of cytoplasm"/>
    <property type="evidence" value="ECO:0007669"/>
    <property type="project" value="UniProtKB-SubCell"/>
</dbReference>
<dbReference type="GO" id="GO:0005814">
    <property type="term" value="C:centriole"/>
    <property type="evidence" value="ECO:0007669"/>
    <property type="project" value="UniProtKB-SubCell"/>
</dbReference>
<dbReference type="RefSeq" id="XP_002178132.1">
    <property type="nucleotide sequence ID" value="XM_002178096.1"/>
</dbReference>
<evidence type="ECO:0000256" key="7">
    <source>
        <dbReference type="RuleBase" id="RU000383"/>
    </source>
</evidence>